<dbReference type="InterPro" id="IPR012808">
    <property type="entry name" value="CHP02453"/>
</dbReference>
<proteinExistence type="predicted"/>
<dbReference type="Pfam" id="PF09365">
    <property type="entry name" value="DUF2461"/>
    <property type="match status" value="1"/>
</dbReference>
<dbReference type="HOGENOM" id="CLU_036742_2_1_6"/>
<organism evidence="1 2">
    <name type="scientific">Salmonella schwarzengrund (strain CVM19633)</name>
    <dbReference type="NCBI Taxonomy" id="439843"/>
    <lineage>
        <taxon>Bacteria</taxon>
        <taxon>Pseudomonadati</taxon>
        <taxon>Pseudomonadota</taxon>
        <taxon>Gammaproteobacteria</taxon>
        <taxon>Enterobacterales</taxon>
        <taxon>Enterobacteriaceae</taxon>
        <taxon>Salmonella</taxon>
    </lineage>
</organism>
<gene>
    <name evidence="1" type="ordered locus">SeSA_A4116</name>
</gene>
<name>A0A0N1QS93_SALSV</name>
<dbReference type="InterPro" id="IPR015996">
    <property type="entry name" value="UCP028451"/>
</dbReference>
<accession>A0A0N1QS93</accession>
<dbReference type="PANTHER" id="PTHR36452:SF1">
    <property type="entry name" value="DUF2461 DOMAIN-CONTAINING PROTEIN"/>
    <property type="match status" value="1"/>
</dbReference>
<protein>
    <recommendedName>
        <fullName evidence="3">DUF2461 domain-containing protein</fullName>
    </recommendedName>
</protein>
<evidence type="ECO:0008006" key="3">
    <source>
        <dbReference type="Google" id="ProtNLM"/>
    </source>
</evidence>
<dbReference type="KEGG" id="sew:SeSA_A4116"/>
<evidence type="ECO:0000313" key="1">
    <source>
        <dbReference type="EMBL" id="ACF88753.1"/>
    </source>
</evidence>
<dbReference type="EMBL" id="CP001127">
    <property type="protein sequence ID" value="ACF88753.1"/>
    <property type="molecule type" value="Genomic_DNA"/>
</dbReference>
<sequence length="261" mass="30606">MSPSGHLHRRRVREWDNKLTIAMSKGKKMAGRFQGFAQEGLNFLQQVCIENDKAWFDEHRFIYERSLLTPFRALVDDLAPAMLEIDPLLETRPAIGKTLSRIHRDTRFSHDKSLYRSRMWLTFKRSAKNWIDAPAYFFEISPDTLRYGLGYYSASKSTMDLFRHTLRKRPDAFLQVAECCSPPFELVGESYKRLLAKDLEPAIPDWYQRKTFAVMVTDNDVEKLFHADLVTRLAESFQQLEPLYQWLMTVETMKQVNPADL</sequence>
<dbReference type="PIRSF" id="PIRSF028451">
    <property type="entry name" value="UCP028451"/>
    <property type="match status" value="1"/>
</dbReference>
<evidence type="ECO:0000313" key="2">
    <source>
        <dbReference type="Proteomes" id="UP000001865"/>
    </source>
</evidence>
<dbReference type="PANTHER" id="PTHR36452">
    <property type="entry name" value="CHROMOSOME 12, WHOLE GENOME SHOTGUN SEQUENCE"/>
    <property type="match status" value="1"/>
</dbReference>
<dbReference type="NCBIfam" id="TIGR02453">
    <property type="entry name" value="TIGR02453 family protein"/>
    <property type="match status" value="1"/>
</dbReference>
<dbReference type="AlphaFoldDB" id="A0A0N1QS93"/>
<reference evidence="1 2" key="1">
    <citation type="journal article" date="2011" name="J. Bacteriol.">
        <title>Comparative genomics of 28 Salmonella enterica isolates: evidence for CRISPR-mediated adaptive sublineage evolution.</title>
        <authorList>
            <person name="Fricke W.F."/>
            <person name="Mammel M.K."/>
            <person name="McDermott P.F."/>
            <person name="Tartera C."/>
            <person name="White D.G."/>
            <person name="Leclerc J.E."/>
            <person name="Ravel J."/>
            <person name="Cebula T.A."/>
        </authorList>
    </citation>
    <scope>NUCLEOTIDE SEQUENCE [LARGE SCALE GENOMIC DNA]</scope>
    <source>
        <strain evidence="1 2">CVM19633</strain>
    </source>
</reference>
<dbReference type="Proteomes" id="UP000001865">
    <property type="component" value="Chromosome"/>
</dbReference>